<keyword evidence="4 6" id="KW-1133">Transmembrane helix</keyword>
<evidence type="ECO:0000256" key="3">
    <source>
        <dbReference type="ARBA" id="ARBA00022692"/>
    </source>
</evidence>
<dbReference type="RefSeq" id="WP_158351785.1">
    <property type="nucleotide sequence ID" value="NZ_JAHQCX010000001.1"/>
</dbReference>
<proteinExistence type="predicted"/>
<comment type="caution">
    <text evidence="7">The sequence shown here is derived from an EMBL/GenBank/DDBJ whole genome shotgun (WGS) entry which is preliminary data.</text>
</comment>
<feature type="transmembrane region" description="Helical" evidence="6">
    <location>
        <begin position="93"/>
        <end position="119"/>
    </location>
</feature>
<evidence type="ECO:0000313" key="7">
    <source>
        <dbReference type="EMBL" id="MBU9724675.1"/>
    </source>
</evidence>
<feature type="transmembrane region" description="Helical" evidence="6">
    <location>
        <begin position="274"/>
        <end position="294"/>
    </location>
</feature>
<keyword evidence="5 6" id="KW-0472">Membrane</keyword>
<sequence>MNRKWNLKKFTSSRESSLVLILIVLCTLIQLRNQQFLTLNMFESMFKNYAVIMILALGMMCVLLIGGIDIAIGSTLGFAGMCASLIMRDHQELPVLVIFLISMGIGTAVGILIGCVISFGKVPPIIATLGGMYALRGLTYLVANSQWVASYQFTKSYKNFAQDRYLGFGVINNLVMITVIIYLLFFVFLKWTRTGRKIYAVGSNSEAAAVSGIRIEKIKILCYTIMGFLCGLCGAIYTSLYASAQGDMGTGLEMDVIAACVVGGVSLNGGRGSVFGVFLGALTMAIVGKALPLIGVSQFWQTAIKGFIIIVAIVLNVVAQRAMDKNNLRGREA</sequence>
<dbReference type="Proteomes" id="UP001314681">
    <property type="component" value="Unassembled WGS sequence"/>
</dbReference>
<evidence type="ECO:0000256" key="6">
    <source>
        <dbReference type="SAM" id="Phobius"/>
    </source>
</evidence>
<accession>A0ABS6K1V1</accession>
<keyword evidence="3 6" id="KW-0812">Transmembrane</keyword>
<evidence type="ECO:0000256" key="2">
    <source>
        <dbReference type="ARBA" id="ARBA00022475"/>
    </source>
</evidence>
<feature type="transmembrane region" description="Helical" evidence="6">
    <location>
        <begin position="248"/>
        <end position="267"/>
    </location>
</feature>
<comment type="subcellular location">
    <subcellularLocation>
        <location evidence="1">Cell membrane</location>
        <topology evidence="1">Multi-pass membrane protein</topology>
    </subcellularLocation>
</comment>
<feature type="transmembrane region" description="Helical" evidence="6">
    <location>
        <begin position="49"/>
        <end position="72"/>
    </location>
</feature>
<evidence type="ECO:0000256" key="5">
    <source>
        <dbReference type="ARBA" id="ARBA00023136"/>
    </source>
</evidence>
<keyword evidence="2" id="KW-1003">Cell membrane</keyword>
<name>A0ABS6K1V1_9FIRM</name>
<evidence type="ECO:0000256" key="1">
    <source>
        <dbReference type="ARBA" id="ARBA00004651"/>
    </source>
</evidence>
<evidence type="ECO:0000256" key="4">
    <source>
        <dbReference type="ARBA" id="ARBA00022989"/>
    </source>
</evidence>
<organism evidence="7 8">
    <name type="scientific">Diplocloster modestus</name>
    <dbReference type="NCBI Taxonomy" id="2850322"/>
    <lineage>
        <taxon>Bacteria</taxon>
        <taxon>Bacillati</taxon>
        <taxon>Bacillota</taxon>
        <taxon>Clostridia</taxon>
        <taxon>Lachnospirales</taxon>
        <taxon>Lachnospiraceae</taxon>
        <taxon>Diplocloster</taxon>
    </lineage>
</organism>
<keyword evidence="8" id="KW-1185">Reference proteome</keyword>
<gene>
    <name evidence="7" type="ORF">KTH90_01470</name>
</gene>
<protein>
    <submittedName>
        <fullName evidence="7">ABC transporter permease</fullName>
    </submittedName>
</protein>
<feature type="transmembrane region" description="Helical" evidence="6">
    <location>
        <begin position="165"/>
        <end position="189"/>
    </location>
</feature>
<dbReference type="Pfam" id="PF02653">
    <property type="entry name" value="BPD_transp_2"/>
    <property type="match status" value="1"/>
</dbReference>
<dbReference type="EMBL" id="JAHQCX010000001">
    <property type="protein sequence ID" value="MBU9724675.1"/>
    <property type="molecule type" value="Genomic_DNA"/>
</dbReference>
<feature type="transmembrane region" description="Helical" evidence="6">
    <location>
        <begin position="300"/>
        <end position="319"/>
    </location>
</feature>
<dbReference type="InterPro" id="IPR001851">
    <property type="entry name" value="ABC_transp_permease"/>
</dbReference>
<reference evidence="7 8" key="1">
    <citation type="submission" date="2021-06" db="EMBL/GenBank/DDBJ databases">
        <title>Description of novel taxa of the family Lachnospiraceae.</title>
        <authorList>
            <person name="Chaplin A.V."/>
            <person name="Sokolova S.R."/>
            <person name="Pikina A.P."/>
            <person name="Korzhanova M."/>
            <person name="Belova V."/>
            <person name="Korostin D."/>
            <person name="Efimov B.A."/>
        </authorList>
    </citation>
    <scope>NUCLEOTIDE SEQUENCE [LARGE SCALE GENOMIC DNA]</scope>
    <source>
        <strain evidence="7 8">ASD4241</strain>
    </source>
</reference>
<feature type="transmembrane region" description="Helical" evidence="6">
    <location>
        <begin position="220"/>
        <end position="242"/>
    </location>
</feature>
<evidence type="ECO:0000313" key="8">
    <source>
        <dbReference type="Proteomes" id="UP001314681"/>
    </source>
</evidence>
<dbReference type="PANTHER" id="PTHR32196">
    <property type="entry name" value="ABC TRANSPORTER PERMEASE PROTEIN YPHD-RELATED-RELATED"/>
    <property type="match status" value="1"/>
</dbReference>
<dbReference type="CDD" id="cd06579">
    <property type="entry name" value="TM_PBP1_transp_AraH_like"/>
    <property type="match status" value="1"/>
</dbReference>